<dbReference type="PROSITE" id="PS01159">
    <property type="entry name" value="WW_DOMAIN_1"/>
    <property type="match status" value="1"/>
</dbReference>
<reference evidence="8" key="1">
    <citation type="submission" date="2015-04" db="EMBL/GenBank/DDBJ databases">
        <title>The genome sequence of the plant pathogenic Rhizarian Plasmodiophora brassicae reveals insights in its biotrophic life cycle and the origin of chitin synthesis.</title>
        <authorList>
            <person name="Schwelm A."/>
            <person name="Fogelqvist J."/>
            <person name="Knaust A."/>
            <person name="Julke S."/>
            <person name="Lilja T."/>
            <person name="Dhandapani V."/>
            <person name="Bonilla-Rosso G."/>
            <person name="Karlsson M."/>
            <person name="Shevchenko A."/>
            <person name="Choi S.R."/>
            <person name="Kim H.G."/>
            <person name="Park J.Y."/>
            <person name="Lim Y.P."/>
            <person name="Ludwig-Muller J."/>
            <person name="Dixelius C."/>
        </authorList>
    </citation>
    <scope>NUCLEOTIDE SEQUENCE</scope>
    <source>
        <tissue evidence="8">Potato root galls</tissue>
    </source>
</reference>
<protein>
    <recommendedName>
        <fullName evidence="9">RING-type E3 ubiquitin transferase</fullName>
    </recommendedName>
</protein>
<evidence type="ECO:0000259" key="6">
    <source>
        <dbReference type="PROSITE" id="PS50020"/>
    </source>
</evidence>
<feature type="compositionally biased region" description="Polar residues" evidence="5">
    <location>
        <begin position="96"/>
        <end position="131"/>
    </location>
</feature>
<dbReference type="PANTHER" id="PTHR14791">
    <property type="entry name" value="BOMB/KIRA PROTEINS"/>
    <property type="match status" value="1"/>
</dbReference>
<feature type="region of interest" description="Disordered" evidence="5">
    <location>
        <begin position="75"/>
        <end position="198"/>
    </location>
</feature>
<dbReference type="AlphaFoldDB" id="A0A0H5R980"/>
<dbReference type="GO" id="GO:0005737">
    <property type="term" value="C:cytoplasm"/>
    <property type="evidence" value="ECO:0007669"/>
    <property type="project" value="UniProtKB-SubCell"/>
</dbReference>
<organism evidence="8">
    <name type="scientific">Spongospora subterranea</name>
    <dbReference type="NCBI Taxonomy" id="70186"/>
    <lineage>
        <taxon>Eukaryota</taxon>
        <taxon>Sar</taxon>
        <taxon>Rhizaria</taxon>
        <taxon>Endomyxa</taxon>
        <taxon>Phytomyxea</taxon>
        <taxon>Plasmodiophorida</taxon>
        <taxon>Plasmodiophoridae</taxon>
        <taxon>Spongospora</taxon>
    </lineage>
</organism>
<dbReference type="InterPro" id="IPR013083">
    <property type="entry name" value="Znf_RING/FYVE/PHD"/>
</dbReference>
<feature type="domain" description="WW" evidence="6">
    <location>
        <begin position="44"/>
        <end position="78"/>
    </location>
</feature>
<keyword evidence="4" id="KW-0862">Zinc</keyword>
<name>A0A0H5R980_9EUKA</name>
<dbReference type="GO" id="GO:0008270">
    <property type="term" value="F:zinc ion binding"/>
    <property type="evidence" value="ECO:0007669"/>
    <property type="project" value="UniProtKB-KW"/>
</dbReference>
<comment type="subcellular location">
    <subcellularLocation>
        <location evidence="1">Cytoplasm</location>
    </subcellularLocation>
</comment>
<feature type="domain" description="RING-type" evidence="7">
    <location>
        <begin position="269"/>
        <end position="307"/>
    </location>
</feature>
<dbReference type="GO" id="GO:0016477">
    <property type="term" value="P:cell migration"/>
    <property type="evidence" value="ECO:0007669"/>
    <property type="project" value="TreeGrafter"/>
</dbReference>
<feature type="region of interest" description="Disordered" evidence="5">
    <location>
        <begin position="1"/>
        <end position="20"/>
    </location>
</feature>
<evidence type="ECO:0000313" key="8">
    <source>
        <dbReference type="EMBL" id="CRZ10311.1"/>
    </source>
</evidence>
<dbReference type="InterPro" id="IPR001841">
    <property type="entry name" value="Znf_RING"/>
</dbReference>
<dbReference type="SUPFAM" id="SSF57850">
    <property type="entry name" value="RING/U-box"/>
    <property type="match status" value="1"/>
</dbReference>
<keyword evidence="4" id="KW-0863">Zinc-finger</keyword>
<dbReference type="GO" id="GO:0060090">
    <property type="term" value="F:molecular adaptor activity"/>
    <property type="evidence" value="ECO:0007669"/>
    <property type="project" value="TreeGrafter"/>
</dbReference>
<dbReference type="GO" id="GO:0006355">
    <property type="term" value="P:regulation of DNA-templated transcription"/>
    <property type="evidence" value="ECO:0007669"/>
    <property type="project" value="TreeGrafter"/>
</dbReference>
<evidence type="ECO:0000256" key="3">
    <source>
        <dbReference type="ARBA" id="ARBA00022553"/>
    </source>
</evidence>
<dbReference type="GO" id="GO:0019900">
    <property type="term" value="F:kinase binding"/>
    <property type="evidence" value="ECO:0007669"/>
    <property type="project" value="TreeGrafter"/>
</dbReference>
<evidence type="ECO:0008006" key="9">
    <source>
        <dbReference type="Google" id="ProtNLM"/>
    </source>
</evidence>
<feature type="domain" description="WW" evidence="6">
    <location>
        <begin position="11"/>
        <end position="45"/>
    </location>
</feature>
<dbReference type="Pfam" id="PF00397">
    <property type="entry name" value="WW"/>
    <property type="match status" value="2"/>
</dbReference>
<evidence type="ECO:0000256" key="1">
    <source>
        <dbReference type="ARBA" id="ARBA00004496"/>
    </source>
</evidence>
<accession>A0A0H5R980</accession>
<dbReference type="Pfam" id="PF13920">
    <property type="entry name" value="zf-C3HC4_3"/>
    <property type="match status" value="1"/>
</dbReference>
<keyword evidence="2" id="KW-0963">Cytoplasm</keyword>
<evidence type="ECO:0000256" key="5">
    <source>
        <dbReference type="SAM" id="MobiDB-lite"/>
    </source>
</evidence>
<keyword evidence="4" id="KW-0479">Metal-binding</keyword>
<evidence type="ECO:0000259" key="7">
    <source>
        <dbReference type="PROSITE" id="PS50089"/>
    </source>
</evidence>
<dbReference type="GO" id="GO:0035330">
    <property type="term" value="P:regulation of hippo signaling"/>
    <property type="evidence" value="ECO:0007669"/>
    <property type="project" value="TreeGrafter"/>
</dbReference>
<dbReference type="CDD" id="cd00201">
    <property type="entry name" value="WW"/>
    <property type="match status" value="2"/>
</dbReference>
<dbReference type="InterPro" id="IPR051105">
    <property type="entry name" value="WWC/KIBRA_Hippo_Reg"/>
</dbReference>
<dbReference type="SMART" id="SM00456">
    <property type="entry name" value="WW"/>
    <property type="match status" value="2"/>
</dbReference>
<dbReference type="PANTHER" id="PTHR14791:SF29">
    <property type="entry name" value="PROTEIN KIBRA"/>
    <property type="match status" value="1"/>
</dbReference>
<dbReference type="Gene3D" id="3.30.40.10">
    <property type="entry name" value="Zinc/RING finger domain, C3HC4 (zinc finger)"/>
    <property type="match status" value="1"/>
</dbReference>
<dbReference type="PROSITE" id="PS50089">
    <property type="entry name" value="ZF_RING_2"/>
    <property type="match status" value="1"/>
</dbReference>
<sequence>RSGRKRTSLAMSLPSGWEARQDPKTNRTYYVNHQTKTSTWTDPRPLPNGWEARVDPKSKRQYFVDHLNRKTFWEDPRPNALVDNPNLSRPHGPYTAQLSNIPAQENARSWTGAQQPTPVSQPQENVSQQAPQGKARPWTGAEELSSPVTQQQGDVSQHSQQGKARPWSGEPEIAPTELIYPQGPKPSAPSAPPLEHHETQTMDARAMYVKIVKMAVEENRVSPEHDKILREIRKTNGFTDDDHDSMLASVGISALDFDEMKKKPPMGVCCVCLVNAAEFIVVECMHICLCEDCRDPIAKTGTCPQCRGTITKVVRAYYS</sequence>
<dbReference type="SUPFAM" id="SSF51045">
    <property type="entry name" value="WW domain"/>
    <property type="match status" value="2"/>
</dbReference>
<dbReference type="GO" id="GO:0046621">
    <property type="term" value="P:negative regulation of organ growth"/>
    <property type="evidence" value="ECO:0007669"/>
    <property type="project" value="TreeGrafter"/>
</dbReference>
<evidence type="ECO:0000256" key="2">
    <source>
        <dbReference type="ARBA" id="ARBA00022490"/>
    </source>
</evidence>
<dbReference type="Gene3D" id="2.20.70.10">
    <property type="match status" value="2"/>
</dbReference>
<evidence type="ECO:0000256" key="4">
    <source>
        <dbReference type="PROSITE-ProRule" id="PRU00175"/>
    </source>
</evidence>
<dbReference type="EMBL" id="HACM01009869">
    <property type="protein sequence ID" value="CRZ10311.1"/>
    <property type="molecule type" value="Transcribed_RNA"/>
</dbReference>
<proteinExistence type="predicted"/>
<dbReference type="InterPro" id="IPR036020">
    <property type="entry name" value="WW_dom_sf"/>
</dbReference>
<feature type="compositionally biased region" description="Low complexity" evidence="5">
    <location>
        <begin position="150"/>
        <end position="162"/>
    </location>
</feature>
<feature type="non-terminal residue" evidence="8">
    <location>
        <position position="1"/>
    </location>
</feature>
<feature type="compositionally biased region" description="Pro residues" evidence="5">
    <location>
        <begin position="183"/>
        <end position="192"/>
    </location>
</feature>
<dbReference type="InterPro" id="IPR001202">
    <property type="entry name" value="WW_dom"/>
</dbReference>
<keyword evidence="3" id="KW-0597">Phosphoprotein</keyword>
<dbReference type="PROSITE" id="PS50020">
    <property type="entry name" value="WW_DOMAIN_2"/>
    <property type="match status" value="2"/>
</dbReference>